<dbReference type="EMBL" id="BLAL01000066">
    <property type="protein sequence ID" value="GES83124.1"/>
    <property type="molecule type" value="Genomic_DNA"/>
</dbReference>
<organism evidence="1 2">
    <name type="scientific">Rhizophagus clarus</name>
    <dbReference type="NCBI Taxonomy" id="94130"/>
    <lineage>
        <taxon>Eukaryota</taxon>
        <taxon>Fungi</taxon>
        <taxon>Fungi incertae sedis</taxon>
        <taxon>Mucoromycota</taxon>
        <taxon>Glomeromycotina</taxon>
        <taxon>Glomeromycetes</taxon>
        <taxon>Glomerales</taxon>
        <taxon>Glomeraceae</taxon>
        <taxon>Rhizophagus</taxon>
    </lineage>
</organism>
<reference evidence="1" key="1">
    <citation type="submission" date="2019-10" db="EMBL/GenBank/DDBJ databases">
        <title>Conservation and host-specific expression of non-tandemly repeated heterogenous ribosome RNA gene in arbuscular mycorrhizal fungi.</title>
        <authorList>
            <person name="Maeda T."/>
            <person name="Kobayashi Y."/>
            <person name="Nakagawa T."/>
            <person name="Ezawa T."/>
            <person name="Yamaguchi K."/>
            <person name="Bino T."/>
            <person name="Nishimoto Y."/>
            <person name="Shigenobu S."/>
            <person name="Kawaguchi M."/>
        </authorList>
    </citation>
    <scope>NUCLEOTIDE SEQUENCE</scope>
    <source>
        <strain evidence="1">HR1</strain>
    </source>
</reference>
<evidence type="ECO:0000313" key="2">
    <source>
        <dbReference type="Proteomes" id="UP000615446"/>
    </source>
</evidence>
<evidence type="ECO:0000313" key="1">
    <source>
        <dbReference type="EMBL" id="GES83124.1"/>
    </source>
</evidence>
<sequence length="76" mass="8979">MQPKVEEPRQGLPCKTMSYIIMETLSSGCERVPAKDIIVNLEQDFERDRSCVMIVGEEGTYLRIVEEDKYFYFFIY</sequence>
<dbReference type="AlphaFoldDB" id="A0A8H3L9J7"/>
<dbReference type="OrthoDB" id="2427597at2759"/>
<accession>A0A8H3L9J7</accession>
<comment type="caution">
    <text evidence="1">The sequence shown here is derived from an EMBL/GenBank/DDBJ whole genome shotgun (WGS) entry which is preliminary data.</text>
</comment>
<dbReference type="Proteomes" id="UP000615446">
    <property type="component" value="Unassembled WGS sequence"/>
</dbReference>
<proteinExistence type="predicted"/>
<protein>
    <submittedName>
        <fullName evidence="1">Uncharacterized protein</fullName>
    </submittedName>
</protein>
<name>A0A8H3L9J7_9GLOM</name>
<gene>
    <name evidence="1" type="ORF">RCL2_001028800</name>
</gene>